<organism evidence="1 2">
    <name type="scientific">Diphasiastrum complanatum</name>
    <name type="common">Issler's clubmoss</name>
    <name type="synonym">Lycopodium complanatum</name>
    <dbReference type="NCBI Taxonomy" id="34168"/>
    <lineage>
        <taxon>Eukaryota</taxon>
        <taxon>Viridiplantae</taxon>
        <taxon>Streptophyta</taxon>
        <taxon>Embryophyta</taxon>
        <taxon>Tracheophyta</taxon>
        <taxon>Lycopodiopsida</taxon>
        <taxon>Lycopodiales</taxon>
        <taxon>Lycopodiaceae</taxon>
        <taxon>Lycopodioideae</taxon>
        <taxon>Diphasiastrum</taxon>
    </lineage>
</organism>
<evidence type="ECO:0000313" key="1">
    <source>
        <dbReference type="EMBL" id="KAJ7533090.1"/>
    </source>
</evidence>
<evidence type="ECO:0000313" key="2">
    <source>
        <dbReference type="Proteomes" id="UP001162992"/>
    </source>
</evidence>
<accession>A0ACC2BTS1</accession>
<keyword evidence="2" id="KW-1185">Reference proteome</keyword>
<reference evidence="2" key="1">
    <citation type="journal article" date="2024" name="Proc. Natl. Acad. Sci. U.S.A.">
        <title>Extraordinary preservation of gene collinearity over three hundred million years revealed in homosporous lycophytes.</title>
        <authorList>
            <person name="Li C."/>
            <person name="Wickell D."/>
            <person name="Kuo L.Y."/>
            <person name="Chen X."/>
            <person name="Nie B."/>
            <person name="Liao X."/>
            <person name="Peng D."/>
            <person name="Ji J."/>
            <person name="Jenkins J."/>
            <person name="Williams M."/>
            <person name="Shu S."/>
            <person name="Plott C."/>
            <person name="Barry K."/>
            <person name="Rajasekar S."/>
            <person name="Grimwood J."/>
            <person name="Han X."/>
            <person name="Sun S."/>
            <person name="Hou Z."/>
            <person name="He W."/>
            <person name="Dai G."/>
            <person name="Sun C."/>
            <person name="Schmutz J."/>
            <person name="Leebens-Mack J.H."/>
            <person name="Li F.W."/>
            <person name="Wang L."/>
        </authorList>
    </citation>
    <scope>NUCLEOTIDE SEQUENCE [LARGE SCALE GENOMIC DNA]</scope>
    <source>
        <strain evidence="2">cv. PW_Plant_1</strain>
    </source>
</reference>
<comment type="caution">
    <text evidence="1">The sequence shown here is derived from an EMBL/GenBank/DDBJ whole genome shotgun (WGS) entry which is preliminary data.</text>
</comment>
<sequence>MAGKMDSREMENLEHARLFWSRLVSSYPGPDKEIERFTHLWRIVDLADFARLSPVTEPKSRVFSCISLAVSENGDEMRGASSKLRTTMRFNQFNNDPKSTPYKILKDVWAPKGAGAFDGQTSRLKQLLQKEYEEKELPKLEKLEPHEFESCAEQVVYEKLSRLGNTPKYLYTVQKSARNIKAEYDVLKYQVKVVHRCKNCMLANEHLGHVVTDQEGLKDLWVPVVTPSVLRFFREVTRSEHVLRNPFKKPMVIVWRHLHRFGISEEGNYIMLSRSGPSDTEFDEEMEKAFQSAVRK</sequence>
<proteinExistence type="predicted"/>
<protein>
    <submittedName>
        <fullName evidence="1">Uncharacterized protein</fullName>
    </submittedName>
</protein>
<dbReference type="Proteomes" id="UP001162992">
    <property type="component" value="Chromosome 13"/>
</dbReference>
<gene>
    <name evidence="1" type="ORF">O6H91_13G032900</name>
</gene>
<dbReference type="EMBL" id="CM055104">
    <property type="protein sequence ID" value="KAJ7533090.1"/>
    <property type="molecule type" value="Genomic_DNA"/>
</dbReference>
<name>A0ACC2BTS1_DIPCM</name>